<dbReference type="InterPro" id="IPR017850">
    <property type="entry name" value="Alkaline_phosphatase_core_sf"/>
</dbReference>
<gene>
    <name evidence="6" type="ORF">GD597_12770</name>
</gene>
<dbReference type="Gene3D" id="3.40.720.10">
    <property type="entry name" value="Alkaline Phosphatase, subunit A"/>
    <property type="match status" value="1"/>
</dbReference>
<keyword evidence="4" id="KW-0106">Calcium</keyword>
<feature type="domain" description="Sulfatase N-terminal" evidence="5">
    <location>
        <begin position="45"/>
        <end position="356"/>
    </location>
</feature>
<evidence type="ECO:0000256" key="1">
    <source>
        <dbReference type="ARBA" id="ARBA00008779"/>
    </source>
</evidence>
<keyword evidence="2" id="KW-0479">Metal-binding</keyword>
<accession>A0A8J8FE04</accession>
<dbReference type="GO" id="GO:0004065">
    <property type="term" value="F:arylsulfatase activity"/>
    <property type="evidence" value="ECO:0007669"/>
    <property type="project" value="TreeGrafter"/>
</dbReference>
<dbReference type="PANTHER" id="PTHR42693">
    <property type="entry name" value="ARYLSULFATASE FAMILY MEMBER"/>
    <property type="match status" value="1"/>
</dbReference>
<dbReference type="Proteomes" id="UP000598971">
    <property type="component" value="Unassembled WGS sequence"/>
</dbReference>
<evidence type="ECO:0000256" key="2">
    <source>
        <dbReference type="ARBA" id="ARBA00022723"/>
    </source>
</evidence>
<dbReference type="AlphaFoldDB" id="A0A8J8FE04"/>
<keyword evidence="3 6" id="KW-0378">Hydrolase</keyword>
<evidence type="ECO:0000259" key="5">
    <source>
        <dbReference type="Pfam" id="PF00884"/>
    </source>
</evidence>
<dbReference type="PROSITE" id="PS00523">
    <property type="entry name" value="SULFATASE_1"/>
    <property type="match status" value="1"/>
</dbReference>
<dbReference type="InterPro" id="IPR024607">
    <property type="entry name" value="Sulfatase_CS"/>
</dbReference>
<evidence type="ECO:0000313" key="6">
    <source>
        <dbReference type="EMBL" id="NNV56336.1"/>
    </source>
</evidence>
<dbReference type="PANTHER" id="PTHR42693:SF53">
    <property type="entry name" value="ENDO-4-O-SULFATASE"/>
    <property type="match status" value="1"/>
</dbReference>
<name>A0A8J8FE04_9BACT</name>
<sequence length="456" mass="50793">MYPSVSTKTMFCCLLFYIGSTSCNKQIEKQPVSSQQSASLTNEKPNIILIMADDIGYEVPTYSGGQSYTTPNIDALAQSGMQFTHCLTAPLCSPSRVMLLTGKYNFRNYIGWGLIDTSQHTIANLLQDAGYATCVAGKWQLDGGGAAAHKTGFDSYLLFLPFTPATVAEENAENNYRYKNPHLYQNNAFLPDSVTNGKYADDMFTDFIKSFIDSTSAVNKPFFVYYPMSLCHLPFSPTPDDPEYATWVNGTKTNNTYFPSMVKYMDKKVGELVSFVQAKGIAENTVIIFISDNGTPKGITSLFRGKLVDGGKGTPIEYGIHVPFIIKWPDHINPGTVNENLINLPDFMPTLASIAGTQMPFNGQIYDGVDFNSSFYNSTNALRTWSFCHSQPYANSKLIRWAQTNTYKLYDSINKSKFVNIAVDTLEVIPILTKNLTTEQKQIKQQLQSVLNTMHN</sequence>
<dbReference type="RefSeq" id="WP_171608275.1">
    <property type="nucleotide sequence ID" value="NZ_WHPF01000008.1"/>
</dbReference>
<dbReference type="InterPro" id="IPR050738">
    <property type="entry name" value="Sulfatase"/>
</dbReference>
<protein>
    <submittedName>
        <fullName evidence="6">Sulfatase-like hydrolase/transferase</fullName>
    </submittedName>
</protein>
<dbReference type="GO" id="GO:0046872">
    <property type="term" value="F:metal ion binding"/>
    <property type="evidence" value="ECO:0007669"/>
    <property type="project" value="UniProtKB-KW"/>
</dbReference>
<proteinExistence type="inferred from homology"/>
<comment type="caution">
    <text evidence="6">The sequence shown here is derived from an EMBL/GenBank/DDBJ whole genome shotgun (WGS) entry which is preliminary data.</text>
</comment>
<evidence type="ECO:0000313" key="7">
    <source>
        <dbReference type="Proteomes" id="UP000598971"/>
    </source>
</evidence>
<keyword evidence="7" id="KW-1185">Reference proteome</keyword>
<organism evidence="6 7">
    <name type="scientific">Limnovirga soli</name>
    <dbReference type="NCBI Taxonomy" id="2656915"/>
    <lineage>
        <taxon>Bacteria</taxon>
        <taxon>Pseudomonadati</taxon>
        <taxon>Bacteroidota</taxon>
        <taxon>Chitinophagia</taxon>
        <taxon>Chitinophagales</taxon>
        <taxon>Chitinophagaceae</taxon>
        <taxon>Limnovirga</taxon>
    </lineage>
</organism>
<comment type="similarity">
    <text evidence="1">Belongs to the sulfatase family.</text>
</comment>
<dbReference type="SUPFAM" id="SSF53649">
    <property type="entry name" value="Alkaline phosphatase-like"/>
    <property type="match status" value="1"/>
</dbReference>
<dbReference type="Pfam" id="PF00884">
    <property type="entry name" value="Sulfatase"/>
    <property type="match status" value="1"/>
</dbReference>
<dbReference type="EMBL" id="WHPF01000008">
    <property type="protein sequence ID" value="NNV56336.1"/>
    <property type="molecule type" value="Genomic_DNA"/>
</dbReference>
<evidence type="ECO:0000256" key="3">
    <source>
        <dbReference type="ARBA" id="ARBA00022801"/>
    </source>
</evidence>
<evidence type="ECO:0000256" key="4">
    <source>
        <dbReference type="ARBA" id="ARBA00022837"/>
    </source>
</evidence>
<dbReference type="InterPro" id="IPR000917">
    <property type="entry name" value="Sulfatase_N"/>
</dbReference>
<reference evidence="6" key="1">
    <citation type="submission" date="2019-10" db="EMBL/GenBank/DDBJ databases">
        <title>Draft genome sequence of Panacibacter sp. KCS-6.</title>
        <authorList>
            <person name="Yim K.J."/>
        </authorList>
    </citation>
    <scope>NUCLEOTIDE SEQUENCE</scope>
    <source>
        <strain evidence="6">KCS-6</strain>
    </source>
</reference>